<comment type="caution">
    <text evidence="8">The sequence shown here is derived from an EMBL/GenBank/DDBJ whole genome shotgun (WGS) entry which is preliminary data.</text>
</comment>
<dbReference type="InterPro" id="IPR036875">
    <property type="entry name" value="Znf_CCHC_sf"/>
</dbReference>
<evidence type="ECO:0000256" key="2">
    <source>
        <dbReference type="ARBA" id="ARBA00022801"/>
    </source>
</evidence>
<keyword evidence="4" id="KW-0175">Coiled coil</keyword>
<feature type="region of interest" description="Disordered" evidence="5">
    <location>
        <begin position="525"/>
        <end position="564"/>
    </location>
</feature>
<dbReference type="CDD" id="cd09272">
    <property type="entry name" value="RNase_HI_RT_Ty1"/>
    <property type="match status" value="1"/>
</dbReference>
<keyword evidence="3" id="KW-0862">Zinc</keyword>
<protein>
    <submittedName>
        <fullName evidence="8">Ribonuclease H-like domain-containing protein</fullName>
    </submittedName>
</protein>
<organism evidence="8 9">
    <name type="scientific">Tanacetum coccineum</name>
    <dbReference type="NCBI Taxonomy" id="301880"/>
    <lineage>
        <taxon>Eukaryota</taxon>
        <taxon>Viridiplantae</taxon>
        <taxon>Streptophyta</taxon>
        <taxon>Embryophyta</taxon>
        <taxon>Tracheophyta</taxon>
        <taxon>Spermatophyta</taxon>
        <taxon>Magnoliopsida</taxon>
        <taxon>eudicotyledons</taxon>
        <taxon>Gunneridae</taxon>
        <taxon>Pentapetalae</taxon>
        <taxon>asterids</taxon>
        <taxon>campanulids</taxon>
        <taxon>Asterales</taxon>
        <taxon>Asteraceae</taxon>
        <taxon>Asteroideae</taxon>
        <taxon>Anthemideae</taxon>
        <taxon>Anthemidinae</taxon>
        <taxon>Tanacetum</taxon>
    </lineage>
</organism>
<feature type="region of interest" description="Disordered" evidence="5">
    <location>
        <begin position="328"/>
        <end position="353"/>
    </location>
</feature>
<dbReference type="SUPFAM" id="SSF57756">
    <property type="entry name" value="Retrovirus zinc finger-like domains"/>
    <property type="match status" value="1"/>
</dbReference>
<feature type="coiled-coil region" evidence="4">
    <location>
        <begin position="406"/>
        <end position="503"/>
    </location>
</feature>
<gene>
    <name evidence="8" type="ORF">Tco_0822239</name>
</gene>
<reference evidence="8" key="1">
    <citation type="journal article" date="2022" name="Int. J. Mol. Sci.">
        <title>Draft Genome of Tanacetum Coccineum: Genomic Comparison of Closely Related Tanacetum-Family Plants.</title>
        <authorList>
            <person name="Yamashiro T."/>
            <person name="Shiraishi A."/>
            <person name="Nakayama K."/>
            <person name="Satake H."/>
        </authorList>
    </citation>
    <scope>NUCLEOTIDE SEQUENCE</scope>
</reference>
<feature type="domain" description="CCHC-type" evidence="6">
    <location>
        <begin position="314"/>
        <end position="329"/>
    </location>
</feature>
<keyword evidence="3" id="KW-0863">Zinc-finger</keyword>
<dbReference type="Gene3D" id="3.30.420.10">
    <property type="entry name" value="Ribonuclease H-like superfamily/Ribonuclease H"/>
    <property type="match status" value="1"/>
</dbReference>
<evidence type="ECO:0000256" key="3">
    <source>
        <dbReference type="PROSITE-ProRule" id="PRU00047"/>
    </source>
</evidence>
<evidence type="ECO:0000256" key="5">
    <source>
        <dbReference type="SAM" id="MobiDB-lite"/>
    </source>
</evidence>
<evidence type="ECO:0000313" key="9">
    <source>
        <dbReference type="Proteomes" id="UP001151760"/>
    </source>
</evidence>
<dbReference type="Proteomes" id="UP001151760">
    <property type="component" value="Unassembled WGS sequence"/>
</dbReference>
<sequence>MAEQDISPPTITAMEIPIIRKGEYDIWSMRMRQYICHTDHNLWDVIVNGDLDKEPAPTTGETFAYPAPKTAKQLAARRNQERVKSILLLAIPDEYLLKFHNVTDAKSLWEAIKSRFGDNVESKKIFQKLISQLEVHGAPISKEDINQKFLRSLPSSWNQIALIMRNKPDIDEIDIDDLYNNLRVYEDELKRSSGSNSASQNLAFLSSENTGSTNEVSTASGDFGVSAAGGINQVPTTPCAHDIAYSFLAQPTTSPQLENEDFQQMDGDDLEELDLRWQVAMLTVRVKKFIQRTGRNMDFKEKRHVSLDKSKIECYNCHRKGHFARECRSGRSQGRRSYGDNGRSNAPTNESSSQALVAQDGLGGYDWSNDFEVEPVNYALMAISSSSSSSSSDSEVQKCSKCLESFKCLQKNYDTEREKHNKAKLEIRGYEIALESLESRILGHEKNELAWGEKYEFQNYELKCREIKINNLNLELEKVVKERDELKDKIAKWEESTKNLDEILNSQMSARDKTGLGYSTQLNELSSNHETDSENSFSVFDGRSSDEDSTSANDRSSKAEGYKVVPPPITGNFLTPRADISFAGLDEYAIRNKIIESQTSELDTKTTETTWMANQYGIIPKGTARPSVSTARPSINTARPISNVRPSISTARPVYASRPMYPRMDNVRPRGSCSPIKRSYYTKPTFRPKDLKQDVKTFGVKNMTTAGTRAVVNTGKGKLNTNLKRTRWVWSLKEIIGVVCPKTVDLHLKEEIRIELFYHNKGFPMVDSGCSSHMTGNKAYLSDYEDFNGGFVAFGSDPKEGLENQLNHNVKIIRCDNRTEFKNYAMNEFCAKKGIKREFSVARTPQQNGVAERKNKTLIEAARTMLADSLLPIPFWVESTSSKAFRVYNKRTKRVEKNPHINFLEDQPNVAGTGPNWMFDLDFLTNSINYVPVSVENQVNVDAAKTTSTNQLSTDRPFVSTDRSITPNVSVASTPTGVNAGESSFVYLGGKIPIDASTLPNADLPIDSNMPDLEDASDTLPDDGIFNGAYDEDVGAVADFNNMDNTIAISPIPTLRIQKDHPKGQILGDPTSTVQTRGKIQKASLAQQALVSYIYKKNRTNHKDHQNCLFACFLSQEESKTISQALKDESWVEVMQEELLQFKLQKVWVLFDLPYGKKVIGIKWVFRNKSDERSIVVKNKARLVAQGFRHEEGIDYDEVFAPVARIEAIRLFSAFASYMGFTVYQMDIKSAFLYSTIEEEVYVHQPPGFVDPAHPNKDYKVIKALYGLHQAHRAWYETLSSFLMENGFRRDSDYGGASLDRKSTTSGCQFLGRRLISWQCKKQTIMANFTTKAEYVAAANCYLLTKGFDVTRISMDLRMDRCNAGKFYSYMVFNSGSLQVNSGGLLVNSVDLKLIMSNSSGKLPLVASIDSKEYTITEASVRSKLQLVDATGIPNLSDAEIYAGLATLRESMKMKEKSTDFVTPTKASGEAQEEDISPTILEAAKTLSKVASQGVSKVKSTDKGKRYRRRARSVAKNINTGLDAEEEINTGREEIHTGIEDVSTGSTKVDSGTASKRGQREGKAPMVEEDIQATHKTKEQIRQEEAGLEEAIKLQAQMDEEVAKQIHLDEMVAKRMAEEEALSEQQKKRKAQVQFEAQYYTEEDWDAIRAKLEANAELTKDVLGKDLPEQDRGGKFRIFDIC</sequence>
<dbReference type="PROSITE" id="PS50994">
    <property type="entry name" value="INTEGRASE"/>
    <property type="match status" value="1"/>
</dbReference>
<dbReference type="SMART" id="SM00343">
    <property type="entry name" value="ZnF_C2HC"/>
    <property type="match status" value="1"/>
</dbReference>
<evidence type="ECO:0000259" key="7">
    <source>
        <dbReference type="PROSITE" id="PS50994"/>
    </source>
</evidence>
<keyword evidence="2" id="KW-0378">Hydrolase</keyword>
<dbReference type="InterPro" id="IPR012337">
    <property type="entry name" value="RNaseH-like_sf"/>
</dbReference>
<evidence type="ECO:0000256" key="4">
    <source>
        <dbReference type="SAM" id="Coils"/>
    </source>
</evidence>
<dbReference type="InterPro" id="IPR001584">
    <property type="entry name" value="Integrase_cat-core"/>
</dbReference>
<accession>A0ABQ5AEH8</accession>
<dbReference type="EMBL" id="BQNB010012243">
    <property type="protein sequence ID" value="GJT01070.1"/>
    <property type="molecule type" value="Genomic_DNA"/>
</dbReference>
<name>A0ABQ5AEH8_9ASTR</name>
<dbReference type="SUPFAM" id="SSF53098">
    <property type="entry name" value="Ribonuclease H-like"/>
    <property type="match status" value="1"/>
</dbReference>
<dbReference type="Gene3D" id="4.10.60.10">
    <property type="entry name" value="Zinc finger, CCHC-type"/>
    <property type="match status" value="1"/>
</dbReference>
<dbReference type="Pfam" id="PF14223">
    <property type="entry name" value="Retrotran_gag_2"/>
    <property type="match status" value="1"/>
</dbReference>
<proteinExistence type="predicted"/>
<feature type="region of interest" description="Disordered" evidence="5">
    <location>
        <begin position="1543"/>
        <end position="1565"/>
    </location>
</feature>
<feature type="domain" description="Integrase catalytic" evidence="7">
    <location>
        <begin position="811"/>
        <end position="923"/>
    </location>
</feature>
<dbReference type="InterPro" id="IPR013103">
    <property type="entry name" value="RVT_2"/>
</dbReference>
<dbReference type="InterPro" id="IPR039537">
    <property type="entry name" value="Retrotran_Ty1/copia-like"/>
</dbReference>
<dbReference type="PROSITE" id="PS50158">
    <property type="entry name" value="ZF_CCHC"/>
    <property type="match status" value="1"/>
</dbReference>
<dbReference type="PANTHER" id="PTHR42648:SF32">
    <property type="entry name" value="RIBONUCLEASE H-LIKE DOMAIN, GAG-PRE-INTEGRASE DOMAIN PROTEIN-RELATED"/>
    <property type="match status" value="1"/>
</dbReference>
<keyword evidence="9" id="KW-1185">Reference proteome</keyword>
<reference evidence="8" key="2">
    <citation type="submission" date="2022-01" db="EMBL/GenBank/DDBJ databases">
        <authorList>
            <person name="Yamashiro T."/>
            <person name="Shiraishi A."/>
            <person name="Satake H."/>
            <person name="Nakayama K."/>
        </authorList>
    </citation>
    <scope>NUCLEOTIDE SEQUENCE</scope>
</reference>
<feature type="compositionally biased region" description="Polar residues" evidence="5">
    <location>
        <begin position="342"/>
        <end position="353"/>
    </location>
</feature>
<dbReference type="InterPro" id="IPR036397">
    <property type="entry name" value="RNaseH_sf"/>
</dbReference>
<evidence type="ECO:0000256" key="1">
    <source>
        <dbReference type="ARBA" id="ARBA00022723"/>
    </source>
</evidence>
<evidence type="ECO:0000313" key="8">
    <source>
        <dbReference type="EMBL" id="GJT01070.1"/>
    </source>
</evidence>
<dbReference type="PANTHER" id="PTHR42648">
    <property type="entry name" value="TRANSPOSASE, PUTATIVE-RELATED"/>
    <property type="match status" value="1"/>
</dbReference>
<keyword evidence="1" id="KW-0479">Metal-binding</keyword>
<dbReference type="InterPro" id="IPR001878">
    <property type="entry name" value="Znf_CCHC"/>
</dbReference>
<evidence type="ECO:0000259" key="6">
    <source>
        <dbReference type="PROSITE" id="PS50158"/>
    </source>
</evidence>
<dbReference type="Pfam" id="PF07727">
    <property type="entry name" value="RVT_2"/>
    <property type="match status" value="1"/>
</dbReference>
<feature type="compositionally biased region" description="Polar residues" evidence="5">
    <location>
        <begin position="1543"/>
        <end position="1556"/>
    </location>
</feature>